<proteinExistence type="predicted"/>
<organism evidence="1 2">
    <name type="scientific">Halobacillus yeomjeoni</name>
    <dbReference type="NCBI Taxonomy" id="311194"/>
    <lineage>
        <taxon>Bacteria</taxon>
        <taxon>Bacillati</taxon>
        <taxon>Bacillota</taxon>
        <taxon>Bacilli</taxon>
        <taxon>Bacillales</taxon>
        <taxon>Bacillaceae</taxon>
        <taxon>Halobacillus</taxon>
    </lineage>
</organism>
<dbReference type="RefSeq" id="WP_197316630.1">
    <property type="nucleotide sequence ID" value="NZ_JADZSC010000001.1"/>
</dbReference>
<dbReference type="InterPro" id="IPR020049">
    <property type="entry name" value="Major_capsid-like"/>
</dbReference>
<accession>A0A931HV20</accession>
<evidence type="ECO:0000313" key="1">
    <source>
        <dbReference type="EMBL" id="MBH0230064.1"/>
    </source>
</evidence>
<evidence type="ECO:0000313" key="2">
    <source>
        <dbReference type="Proteomes" id="UP000614490"/>
    </source>
</evidence>
<name>A0A931HV20_9BACI</name>
<protein>
    <submittedName>
        <fullName evidence="1">DUF2184 domain-containing protein</fullName>
    </submittedName>
</protein>
<dbReference type="Proteomes" id="UP000614490">
    <property type="component" value="Unassembled WGS sequence"/>
</dbReference>
<sequence>MLTYKILDVKSDVASGAETYACNVMTRAVVAKILGNSSDDIPLVDTDMRREFQRIYSIVTGFTYTVKEQRQAKLTGTSVNAYKAGLARRAVSEKENRLTWIGDSDYAIQGLANAEGIQTENVEPATEGNRHRMGE</sequence>
<dbReference type="Gene3D" id="3.30.2400.30">
    <property type="match status" value="1"/>
</dbReference>
<gene>
    <name evidence="1" type="ORF">H0267_07520</name>
</gene>
<keyword evidence="2" id="KW-1185">Reference proteome</keyword>
<reference evidence="1 2" key="1">
    <citation type="journal article" date="2005" name="Int. J. Syst. Evol. Microbiol.">
        <title>Halobacillus yeomjeoni sp. nov., isolated from a marine solar saltern in Korea.</title>
        <authorList>
            <person name="Yoon J.H."/>
            <person name="Kang S.J."/>
            <person name="Lee C.H."/>
            <person name="Oh H.W."/>
            <person name="Oh T.K."/>
        </authorList>
    </citation>
    <scope>NUCLEOTIDE SEQUENCE [LARGE SCALE GENOMIC DNA]</scope>
    <source>
        <strain evidence="1 2">KCTC 3957</strain>
    </source>
</reference>
<dbReference type="Pfam" id="PF09950">
    <property type="entry name" value="Major_capside"/>
    <property type="match status" value="1"/>
</dbReference>
<dbReference type="AlphaFoldDB" id="A0A931HV20"/>
<dbReference type="EMBL" id="JADZSC010000001">
    <property type="protein sequence ID" value="MBH0230064.1"/>
    <property type="molecule type" value="Genomic_DNA"/>
</dbReference>
<comment type="caution">
    <text evidence="1">The sequence shown here is derived from an EMBL/GenBank/DDBJ whole genome shotgun (WGS) entry which is preliminary data.</text>
</comment>